<evidence type="ECO:0000259" key="2">
    <source>
        <dbReference type="Pfam" id="PF03732"/>
    </source>
</evidence>
<dbReference type="InterPro" id="IPR021109">
    <property type="entry name" value="Peptidase_aspartic_dom_sf"/>
</dbReference>
<feature type="compositionally biased region" description="Basic and acidic residues" evidence="1">
    <location>
        <begin position="635"/>
        <end position="651"/>
    </location>
</feature>
<keyword evidence="4" id="KW-1185">Reference proteome</keyword>
<feature type="region of interest" description="Disordered" evidence="1">
    <location>
        <begin position="268"/>
        <end position="290"/>
    </location>
</feature>
<comment type="caution">
    <text evidence="3">The sequence shown here is derived from an EMBL/GenBank/DDBJ whole genome shotgun (WGS) entry which is preliminary data.</text>
</comment>
<reference evidence="3 4" key="1">
    <citation type="journal article" date="2022" name="G3 (Bethesda)">
        <title>Whole-genome sequence and methylome profiling of the almond [Prunus dulcis (Mill.) D.A. Webb] cultivar 'Nonpareil'.</title>
        <authorList>
            <person name="D'Amico-Willman K.M."/>
            <person name="Ouma W.Z."/>
            <person name="Meulia T."/>
            <person name="Sideli G.M."/>
            <person name="Gradziel T.M."/>
            <person name="Fresnedo-Ramirez J."/>
        </authorList>
    </citation>
    <scope>NUCLEOTIDE SEQUENCE [LARGE SCALE GENOMIC DNA]</scope>
    <source>
        <strain evidence="3">Clone GOH B32 T37-40</strain>
    </source>
</reference>
<feature type="region of interest" description="Disordered" evidence="1">
    <location>
        <begin position="32"/>
        <end position="62"/>
    </location>
</feature>
<dbReference type="PANTHER" id="PTHR33223:SF11">
    <property type="entry name" value="ELEMENT PROTEIN, PUTATIVE-RELATED"/>
    <property type="match status" value="1"/>
</dbReference>
<feature type="domain" description="Retrotransposon gag" evidence="2">
    <location>
        <begin position="147"/>
        <end position="233"/>
    </location>
</feature>
<dbReference type="InterPro" id="IPR005162">
    <property type="entry name" value="Retrotrans_gag_dom"/>
</dbReference>
<dbReference type="Pfam" id="PF03732">
    <property type="entry name" value="Retrotrans_gag"/>
    <property type="match status" value="1"/>
</dbReference>
<feature type="region of interest" description="Disordered" evidence="1">
    <location>
        <begin position="623"/>
        <end position="651"/>
    </location>
</feature>
<dbReference type="EMBL" id="JAJFAZ020000001">
    <property type="protein sequence ID" value="KAI5354577.1"/>
    <property type="molecule type" value="Genomic_DNA"/>
</dbReference>
<dbReference type="Gene3D" id="2.40.70.10">
    <property type="entry name" value="Acid Proteases"/>
    <property type="match status" value="1"/>
</dbReference>
<protein>
    <recommendedName>
        <fullName evidence="2">Retrotransposon gag domain-containing protein</fullName>
    </recommendedName>
</protein>
<dbReference type="Proteomes" id="UP001054821">
    <property type="component" value="Chromosome 1"/>
</dbReference>
<evidence type="ECO:0000256" key="1">
    <source>
        <dbReference type="SAM" id="MobiDB-lite"/>
    </source>
</evidence>
<evidence type="ECO:0000313" key="3">
    <source>
        <dbReference type="EMBL" id="KAI5354577.1"/>
    </source>
</evidence>
<organism evidence="3 4">
    <name type="scientific">Prunus dulcis</name>
    <name type="common">Almond</name>
    <name type="synonym">Amygdalus dulcis</name>
    <dbReference type="NCBI Taxonomy" id="3755"/>
    <lineage>
        <taxon>Eukaryota</taxon>
        <taxon>Viridiplantae</taxon>
        <taxon>Streptophyta</taxon>
        <taxon>Embryophyta</taxon>
        <taxon>Tracheophyta</taxon>
        <taxon>Spermatophyta</taxon>
        <taxon>Magnoliopsida</taxon>
        <taxon>eudicotyledons</taxon>
        <taxon>Gunneridae</taxon>
        <taxon>Pentapetalae</taxon>
        <taxon>rosids</taxon>
        <taxon>fabids</taxon>
        <taxon>Rosales</taxon>
        <taxon>Rosaceae</taxon>
        <taxon>Amygdaloideae</taxon>
        <taxon>Amygdaleae</taxon>
        <taxon>Prunus</taxon>
    </lineage>
</organism>
<dbReference type="CDD" id="cd00303">
    <property type="entry name" value="retropepsin_like"/>
    <property type="match status" value="1"/>
</dbReference>
<dbReference type="PANTHER" id="PTHR33223">
    <property type="entry name" value="CCHC-TYPE DOMAIN-CONTAINING PROTEIN"/>
    <property type="match status" value="1"/>
</dbReference>
<proteinExistence type="predicted"/>
<dbReference type="SUPFAM" id="SSF50630">
    <property type="entry name" value="Acid proteases"/>
    <property type="match status" value="1"/>
</dbReference>
<accession>A0AAD4ZUL2</accession>
<name>A0AAD4ZUL2_PRUDU</name>
<gene>
    <name evidence="3" type="ORF">L3X38_007472</name>
</gene>
<evidence type="ECO:0000313" key="4">
    <source>
        <dbReference type="Proteomes" id="UP001054821"/>
    </source>
</evidence>
<dbReference type="AlphaFoldDB" id="A0AAD4ZUL2"/>
<feature type="region of interest" description="Disordered" evidence="1">
    <location>
        <begin position="584"/>
        <end position="606"/>
    </location>
</feature>
<sequence>MMQDLRREMQQKLAEKDAEIALLSARLQGKNIIGEQDMGKTNESTAQEQQTKEEKAESSTSTISPNDIKVLIAEGIREFQLSIASPVQGYRKPFPSHYDAIPFPKGYQLPIFDKFDGISNSPHEHLAHFYSACGETSQSDALLVRQFVQSLKGSAFTWYTQLPPGSILTWDDMQRAFLAQFVSSKKKVSIMDLAQTTQKPGESANDFIMRWRSLNLQCPEKITEQSSVQMCYNNLIPDIATFVATAEPQSFDALVSKASNVERQIARQKSATQKIQFGEKKNGKKSAKGESLATFVKTEKRNDKVQSKDPPKRLTLKERKEVKYSFNDEDVEEIFDQLLASNSIALPESKRPAEANKTNDPRYCRYHRLISHTFKDCYILKDKIQELLNNCGLVIDSSPQHHSAAANMIEEKLTPTTTPLDGVKLAGINTDNGGTIVHAYPNAPWSSDLQIPALHELMTAPSLEVWEDSSTDESAEGWKTFVKRAKHMAKHFPPNHKSVSRPGVKIRGMPALKNKRKKKKVQKKVHIPQEDEYEQPARVPVTLTEFLPVEFFSSESEVEEEIIQCNMVSVGEYEDDTEVNEINLRSGRSIPSANKQQENEEADPFKTDKKLKAKEIKVSLSEKAVAREVPPSSSKAKDFKPDTSKTKEPSQSHALKYDILAHLKRIPAPLSVYDALQMSRELREALVMALKSPDLYKSCFKSVDVHTTETSKFCASCLAAITFSEDDFLLGSKFHNRPLYVTGEVGGTIINRILLDCGSAVNLIPLKTLHAIGMSARQLSPSMLTIQGFNQLGQKAMGSIALQMEIGELYSDALFHVIDADTSYNVLLGRPWLHTYGVVPSTLHQCFKYSMDGEVKSVSADMDPFRGEEVNYSDAKFYSPPGISFTQPSKVDKEERVTVETGKAQKVEVPKPSNVIRVKLKPRGTSFSKVEEIPTAKAPKPKIIVKISKKGPSEKETSSSKQTMESLMTASYIRPLRRKTKKSNAGLTVQNESGVLKVFLRRPQLEVSESEILINREQAMFREDEVNIKPLRISVFKHLGSRQPSRISVFHRLENPSNSQQGKVHNKRKWKVRSQAKAVIEKVKRVKIKDDLVQVNCTSFKEAVDQDDDPQDIEGFIDIVQPAPPQMEDGG</sequence>